<dbReference type="NCBIfam" id="TIGR03348">
    <property type="entry name" value="VI_IcmF"/>
    <property type="match status" value="1"/>
</dbReference>
<accession>A0A0L7THS3</accession>
<dbReference type="PANTHER" id="PTHR36153:SF1">
    <property type="entry name" value="TYPE VI SECRETION SYSTEM COMPONENT TSSM1"/>
    <property type="match status" value="1"/>
</dbReference>
<reference evidence="6 7" key="1">
    <citation type="journal article" date="2015" name="Int. J. Syst. Evol. Microbiol.">
        <title>Erwinia iniecta sp. nov., isolated from Russian wheat aphids (Diuraphis noxia).</title>
        <authorList>
            <person name="Campillo T."/>
            <person name="Luna E."/>
            <person name="Portier P."/>
            <person name="Fischer-Le Saux M."/>
            <person name="Lapitan N."/>
            <person name="Tisserat N.A."/>
            <person name="Leach J.E."/>
        </authorList>
    </citation>
    <scope>NUCLEOTIDE SEQUENCE [LARGE SCALE GENOMIC DNA]</scope>
    <source>
        <strain evidence="4 7">B120</strain>
        <strain evidence="5 6">B149</strain>
    </source>
</reference>
<keyword evidence="1" id="KW-1133">Transmembrane helix</keyword>
<dbReference type="PANTHER" id="PTHR36153">
    <property type="entry name" value="INNER MEMBRANE PROTEIN-RELATED"/>
    <property type="match status" value="1"/>
</dbReference>
<evidence type="ECO:0000313" key="4">
    <source>
        <dbReference type="EMBL" id="KOC91966.1"/>
    </source>
</evidence>
<dbReference type="InterPro" id="IPR053156">
    <property type="entry name" value="T6SS_TssM-like"/>
</dbReference>
<dbReference type="Proteomes" id="UP000037088">
    <property type="component" value="Unassembled WGS sequence"/>
</dbReference>
<feature type="transmembrane region" description="Helical" evidence="1">
    <location>
        <begin position="12"/>
        <end position="29"/>
    </location>
</feature>
<dbReference type="Proteomes" id="UP000036851">
    <property type="component" value="Unassembled WGS sequence"/>
</dbReference>
<feature type="transmembrane region" description="Helical" evidence="1">
    <location>
        <begin position="49"/>
        <end position="68"/>
    </location>
</feature>
<organism evidence="5 6">
    <name type="scientific">Winslowiella iniecta</name>
    <dbReference type="NCBI Taxonomy" id="1560201"/>
    <lineage>
        <taxon>Bacteria</taxon>
        <taxon>Pseudomonadati</taxon>
        <taxon>Pseudomonadota</taxon>
        <taxon>Gammaproteobacteria</taxon>
        <taxon>Enterobacterales</taxon>
        <taxon>Erwiniaceae</taxon>
        <taxon>Winslowiella</taxon>
    </lineage>
</organism>
<protein>
    <submittedName>
        <fullName evidence="5">Type VI secretion system protein ImpL</fullName>
    </submittedName>
</protein>
<dbReference type="InterPro" id="IPR009612">
    <property type="entry name" value="IcmF-rel"/>
</dbReference>
<keyword evidence="1" id="KW-0812">Transmembrane</keyword>
<feature type="transmembrane region" description="Helical" evidence="1">
    <location>
        <begin position="466"/>
        <end position="488"/>
    </location>
</feature>
<feature type="domain" description="Type VI secretion system component TssM1 N-terminal" evidence="3">
    <location>
        <begin position="202"/>
        <end position="474"/>
    </location>
</feature>
<evidence type="ECO:0000313" key="7">
    <source>
        <dbReference type="Proteomes" id="UP000037088"/>
    </source>
</evidence>
<evidence type="ECO:0000313" key="5">
    <source>
        <dbReference type="EMBL" id="KOC94912.1"/>
    </source>
</evidence>
<dbReference type="SUPFAM" id="SSF52540">
    <property type="entry name" value="P-loop containing nucleoside triphosphate hydrolases"/>
    <property type="match status" value="1"/>
</dbReference>
<dbReference type="Pfam" id="PF14331">
    <property type="entry name" value="IcmF-related_N"/>
    <property type="match status" value="1"/>
</dbReference>
<proteinExistence type="predicted"/>
<dbReference type="Pfam" id="PF06761">
    <property type="entry name" value="IcmF-related"/>
    <property type="match status" value="1"/>
</dbReference>
<dbReference type="STRING" id="1560201.NG42_04245"/>
<gene>
    <name evidence="4" type="ORF">NG42_04245</name>
    <name evidence="5" type="ORF">NG43_01465</name>
</gene>
<evidence type="ECO:0000313" key="6">
    <source>
        <dbReference type="Proteomes" id="UP000036851"/>
    </source>
</evidence>
<keyword evidence="1" id="KW-0472">Membrane</keyword>
<feature type="domain" description="IcmF-related" evidence="2">
    <location>
        <begin position="528"/>
        <end position="670"/>
    </location>
</feature>
<dbReference type="EMBL" id="JRXF01000002">
    <property type="protein sequence ID" value="KOC94912.1"/>
    <property type="molecule type" value="Genomic_DNA"/>
</dbReference>
<evidence type="ECO:0000256" key="1">
    <source>
        <dbReference type="SAM" id="Phobius"/>
    </source>
</evidence>
<evidence type="ECO:0000259" key="2">
    <source>
        <dbReference type="Pfam" id="PF06761"/>
    </source>
</evidence>
<keyword evidence="7" id="KW-1185">Reference proteome</keyword>
<sequence length="704" mass="79779">MRNLSSLLTSRLFWGFIGITALSSVIWMLGPLITLNGSRPLEAKINRQVLTGIGYFLWILLQLIPRLYSAWFNSKLLHNLQNSSVDQGELMATEELLTSRFNQAATLLKKAHFYQQPRAGWLQRYSARYLYQLPWYMIVGAPGAGKTTALINSGLDFPLTDTLGKQAIRGVGGTRHCDWWFTDRAVLLDTAGRYTLQESMRARDASEWQTFINLLKQYRARQPINGVIITISVADLLSDSAEARHSQASALRSRMEELHQQTGIHFPVYLMVTKTDLLKGFMSYFASLDKAQRDQTWGFTFPWEPNRDSERALNTLFNQQFLELSARLNADLASKMAGENDLTQRADCFLFPQEFASLRPLLAEYLDIIFSPTAGEVAWSARGLFFTSGTQEGLPFDRVMGQLTRKLQLPQSQSHSIANWDSVNRAAPIPANKGQSFFIRNLLSEVIFKESGLAGSDRSWEYRNRLLHWIGYAVLAAILTLTTGYWLVSYYQNQHYLQQIAARVPAASQQAQQFGHADDDAGDILDLLPFLNNLVKLPQPTDFSLDHPPLSLRGGLYRGDQVSDAAWTLYQNALRSLLLPRVARQITATLRNDKGNDGEFSRNALRAYQMLYQPRNYDGEFLRGWVMQNFQRTLPSTVTTRDLQQLDWHLSQLLDRQIQTSPYARDNALMMRKLADNLDKAGISRQTLASAPGVLFPPVTQGVQ</sequence>
<dbReference type="PATRIC" id="fig|1560201.3.peg.915"/>
<evidence type="ECO:0000259" key="3">
    <source>
        <dbReference type="Pfam" id="PF14331"/>
    </source>
</evidence>
<dbReference type="InterPro" id="IPR025743">
    <property type="entry name" value="TssM1_N"/>
</dbReference>
<comment type="caution">
    <text evidence="5">The sequence shown here is derived from an EMBL/GenBank/DDBJ whole genome shotgun (WGS) entry which is preliminary data.</text>
</comment>
<dbReference type="AlphaFoldDB" id="A0A0L7THS3"/>
<name>A0A0L7THS3_9GAMM</name>
<dbReference type="EMBL" id="JRXE01000004">
    <property type="protein sequence ID" value="KOC91966.1"/>
    <property type="molecule type" value="Genomic_DNA"/>
</dbReference>
<dbReference type="InterPro" id="IPR027417">
    <property type="entry name" value="P-loop_NTPase"/>
</dbReference>
<dbReference type="InterPro" id="IPR017731">
    <property type="entry name" value="TssM1-like"/>
</dbReference>